<dbReference type="Proteomes" id="UP001515100">
    <property type="component" value="Unassembled WGS sequence"/>
</dbReference>
<dbReference type="AlphaFoldDB" id="A0A641AJX8"/>
<keyword evidence="1" id="KW-1133">Transmembrane helix</keyword>
<feature type="transmembrane region" description="Helical" evidence="1">
    <location>
        <begin position="6"/>
        <end position="30"/>
    </location>
</feature>
<evidence type="ECO:0000313" key="2">
    <source>
        <dbReference type="EMBL" id="KAA1375976.1"/>
    </source>
</evidence>
<keyword evidence="1" id="KW-0472">Membrane</keyword>
<comment type="caution">
    <text evidence="2">The sequence shown here is derived from an EMBL/GenBank/DDBJ whole genome shotgun (WGS) entry which is preliminary data.</text>
</comment>
<evidence type="ECO:0000256" key="1">
    <source>
        <dbReference type="SAM" id="Phobius"/>
    </source>
</evidence>
<dbReference type="EMBL" id="SDPP02000003">
    <property type="protein sequence ID" value="KAA1375976.1"/>
    <property type="molecule type" value="Genomic_DNA"/>
</dbReference>
<evidence type="ECO:0000313" key="3">
    <source>
        <dbReference type="Proteomes" id="UP001515100"/>
    </source>
</evidence>
<sequence length="216" mass="23818">MDGDWYTTWGFWIGALGTVLGVVGIGWGVYERNHPKRSRLVCRLSESALLKDVEVSDSRDQLQVMLGKHLMPDPYLVRFDITNLGPDDLGPASFDGGHLRFVSPPPVLEGALLAMSLKTLSIVSSTTPASIDYLASQNGGRPSVAIVVEPFLLKVDETASVAVIIAGQPSFETEHRLASFRVQELRGDRPADFEMRVELPLPFLGSMPVTWTRRKR</sequence>
<name>A0A641AJX8_9ACTN</name>
<accession>A0A641AJX8</accession>
<keyword evidence="3" id="KW-1185">Reference proteome</keyword>
<dbReference type="RefSeq" id="WP_129183565.1">
    <property type="nucleotide sequence ID" value="NZ_JAGIOG010000001.1"/>
</dbReference>
<gene>
    <name evidence="2" type="ORF">ESP62_010965</name>
</gene>
<protein>
    <submittedName>
        <fullName evidence="2">Uncharacterized protein</fullName>
    </submittedName>
</protein>
<proteinExistence type="predicted"/>
<organism evidence="2 3">
    <name type="scientific">Aeromicrobium fastidiosum</name>
    <dbReference type="NCBI Taxonomy" id="52699"/>
    <lineage>
        <taxon>Bacteria</taxon>
        <taxon>Bacillati</taxon>
        <taxon>Actinomycetota</taxon>
        <taxon>Actinomycetes</taxon>
        <taxon>Propionibacteriales</taxon>
        <taxon>Nocardioidaceae</taxon>
        <taxon>Aeromicrobium</taxon>
    </lineage>
</organism>
<reference evidence="2" key="1">
    <citation type="submission" date="2019-09" db="EMBL/GenBank/DDBJ databases">
        <authorList>
            <person name="Li J."/>
        </authorList>
    </citation>
    <scope>NUCLEOTIDE SEQUENCE [LARGE SCALE GENOMIC DNA]</scope>
    <source>
        <strain evidence="2">NRBC 14897</strain>
    </source>
</reference>
<dbReference type="OrthoDB" id="4235090at2"/>
<keyword evidence="1" id="KW-0812">Transmembrane</keyword>